<gene>
    <name evidence="1" type="ORF">GCM10010383_08800</name>
</gene>
<reference evidence="2" key="1">
    <citation type="journal article" date="2019" name="Int. J. Syst. Evol. Microbiol.">
        <title>The Global Catalogue of Microorganisms (GCM) 10K type strain sequencing project: providing services to taxonomists for standard genome sequencing and annotation.</title>
        <authorList>
            <consortium name="The Broad Institute Genomics Platform"/>
            <consortium name="The Broad Institute Genome Sequencing Center for Infectious Disease"/>
            <person name="Wu L."/>
            <person name="Ma J."/>
        </authorList>
    </citation>
    <scope>NUCLEOTIDE SEQUENCE [LARGE SCALE GENOMIC DNA]</scope>
    <source>
        <strain evidence="2">JCM 4866</strain>
    </source>
</reference>
<keyword evidence="2" id="KW-1185">Reference proteome</keyword>
<accession>A0ABQ2WZ24</accession>
<comment type="caution">
    <text evidence="1">The sequence shown here is derived from an EMBL/GenBank/DDBJ whole genome shotgun (WGS) entry which is preliminary data.</text>
</comment>
<evidence type="ECO:0000313" key="2">
    <source>
        <dbReference type="Proteomes" id="UP000617743"/>
    </source>
</evidence>
<dbReference type="EMBL" id="BMWC01000001">
    <property type="protein sequence ID" value="GGW82733.1"/>
    <property type="molecule type" value="Genomic_DNA"/>
</dbReference>
<sequence length="80" mass="8182">MDGGQFLGAGVGHLNAEGVLDQGELEVEVPAWDVAVTYGVGGEFGRNEGQRLVGRGRVGVAPVVQAVRDESAGEAGTAWC</sequence>
<organism evidence="1 2">
    <name type="scientific">Streptomyces lomondensis</name>
    <dbReference type="NCBI Taxonomy" id="68229"/>
    <lineage>
        <taxon>Bacteria</taxon>
        <taxon>Bacillati</taxon>
        <taxon>Actinomycetota</taxon>
        <taxon>Actinomycetes</taxon>
        <taxon>Kitasatosporales</taxon>
        <taxon>Streptomycetaceae</taxon>
        <taxon>Streptomyces</taxon>
    </lineage>
</organism>
<proteinExistence type="predicted"/>
<name>A0ABQ2WZ24_9ACTN</name>
<protein>
    <submittedName>
        <fullName evidence="1">Uncharacterized protein</fullName>
    </submittedName>
</protein>
<dbReference type="Proteomes" id="UP000617743">
    <property type="component" value="Unassembled WGS sequence"/>
</dbReference>
<evidence type="ECO:0000313" key="1">
    <source>
        <dbReference type="EMBL" id="GGW82733.1"/>
    </source>
</evidence>